<dbReference type="PANTHER" id="PTHR21180">
    <property type="entry name" value="ENDONUCLEASE/EXONUCLEASE/PHOSPHATASE FAMILY DOMAIN-CONTAINING PROTEIN 1"/>
    <property type="match status" value="1"/>
</dbReference>
<dbReference type="Pfam" id="PF12836">
    <property type="entry name" value="HHH_3"/>
    <property type="match status" value="1"/>
</dbReference>
<sequence length="208" mass="22973">MLELLNSKKLIIVALLTVFVVGAAFYLQSNFLNESSVSVESLGDVVIEEGSSDEYVYVDISGAVQKPGVYKLPINSLVVDLINDAGGFETSSSVTWVAKNLNLARKLEDADKIYIPFLWEDLEKVVGQVDKSSDSSVSAVSAETSNYSEKLNINKSTKEQLMELPGVGETYSDKILQNMPYKTIDDFRERSGLSEKVIDKFVELIVIE</sequence>
<reference evidence="2 3" key="1">
    <citation type="journal article" date="2016" name="Nat. Commun.">
        <title>Thousands of microbial genomes shed light on interconnected biogeochemical processes in an aquifer system.</title>
        <authorList>
            <person name="Anantharaman K."/>
            <person name="Brown C.T."/>
            <person name="Hug L.A."/>
            <person name="Sharon I."/>
            <person name="Castelle C.J."/>
            <person name="Probst A.J."/>
            <person name="Thomas B.C."/>
            <person name="Singh A."/>
            <person name="Wilkins M.J."/>
            <person name="Karaoz U."/>
            <person name="Brodie E.L."/>
            <person name="Williams K.H."/>
            <person name="Hubbard S.S."/>
            <person name="Banfield J.F."/>
        </authorList>
    </citation>
    <scope>NUCLEOTIDE SEQUENCE [LARGE SCALE GENOMIC DNA]</scope>
</reference>
<name>A0A1F4WGT1_UNCKA</name>
<feature type="domain" description="Soluble ligand binding" evidence="1">
    <location>
        <begin position="57"/>
        <end position="93"/>
    </location>
</feature>
<gene>
    <name evidence="2" type="ORF">A2415_02340</name>
</gene>
<accession>A0A1F4WGT1</accession>
<dbReference type="AlphaFoldDB" id="A0A1F4WGT1"/>
<dbReference type="PANTHER" id="PTHR21180:SF32">
    <property type="entry name" value="ENDONUCLEASE_EXONUCLEASE_PHOSPHATASE FAMILY DOMAIN-CONTAINING PROTEIN 1"/>
    <property type="match status" value="1"/>
</dbReference>
<dbReference type="SUPFAM" id="SSF81585">
    <property type="entry name" value="PsbU/PolX domain-like"/>
    <property type="match status" value="1"/>
</dbReference>
<dbReference type="EMBL" id="MEWA01000034">
    <property type="protein sequence ID" value="OGC68665.1"/>
    <property type="molecule type" value="Genomic_DNA"/>
</dbReference>
<dbReference type="Pfam" id="PF10531">
    <property type="entry name" value="SLBB"/>
    <property type="match status" value="1"/>
</dbReference>
<evidence type="ECO:0000313" key="3">
    <source>
        <dbReference type="Proteomes" id="UP000179113"/>
    </source>
</evidence>
<proteinExistence type="predicted"/>
<comment type="caution">
    <text evidence="2">The sequence shown here is derived from an EMBL/GenBank/DDBJ whole genome shotgun (WGS) entry which is preliminary data.</text>
</comment>
<dbReference type="Gene3D" id="3.10.20.600">
    <property type="match status" value="1"/>
</dbReference>
<evidence type="ECO:0000259" key="1">
    <source>
        <dbReference type="Pfam" id="PF10531"/>
    </source>
</evidence>
<dbReference type="GO" id="GO:0015627">
    <property type="term" value="C:type II protein secretion system complex"/>
    <property type="evidence" value="ECO:0007669"/>
    <property type="project" value="TreeGrafter"/>
</dbReference>
<dbReference type="InterPro" id="IPR051675">
    <property type="entry name" value="Endo/Exo/Phosphatase_dom_1"/>
</dbReference>
<organism evidence="2 3">
    <name type="scientific">candidate division WWE3 bacterium RIFOXYC1_FULL_39_7</name>
    <dbReference type="NCBI Taxonomy" id="1802643"/>
    <lineage>
        <taxon>Bacteria</taxon>
        <taxon>Katanobacteria</taxon>
    </lineage>
</organism>
<dbReference type="Gene3D" id="1.10.150.320">
    <property type="entry name" value="Photosystem II 12 kDa extrinsic protein"/>
    <property type="match status" value="1"/>
</dbReference>
<dbReference type="Proteomes" id="UP000179113">
    <property type="component" value="Unassembled WGS sequence"/>
</dbReference>
<evidence type="ECO:0000313" key="2">
    <source>
        <dbReference type="EMBL" id="OGC68665.1"/>
    </source>
</evidence>
<protein>
    <recommendedName>
        <fullName evidence="1">Soluble ligand binding domain-containing protein</fullName>
    </recommendedName>
</protein>
<dbReference type="GO" id="GO:0015628">
    <property type="term" value="P:protein secretion by the type II secretion system"/>
    <property type="evidence" value="ECO:0007669"/>
    <property type="project" value="TreeGrafter"/>
</dbReference>
<dbReference type="InterPro" id="IPR019554">
    <property type="entry name" value="Soluble_ligand-bd"/>
</dbReference>